<keyword evidence="2" id="KW-1185">Reference proteome</keyword>
<evidence type="ECO:0000313" key="2">
    <source>
        <dbReference type="Proteomes" id="UP000745764"/>
    </source>
</evidence>
<comment type="caution">
    <text evidence="1">The sequence shown here is derived from an EMBL/GenBank/DDBJ whole genome shotgun (WGS) entry which is preliminary data.</text>
</comment>
<reference evidence="1" key="1">
    <citation type="submission" date="2020-06" db="EMBL/GenBank/DDBJ databases">
        <authorList>
            <person name="Onetto C."/>
        </authorList>
    </citation>
    <scope>NUCLEOTIDE SEQUENCE</scope>
</reference>
<evidence type="ECO:0000313" key="1">
    <source>
        <dbReference type="EMBL" id="CAD0109672.1"/>
    </source>
</evidence>
<organism evidence="1 2">
    <name type="scientific">Aureobasidium uvarum</name>
    <dbReference type="NCBI Taxonomy" id="2773716"/>
    <lineage>
        <taxon>Eukaryota</taxon>
        <taxon>Fungi</taxon>
        <taxon>Dikarya</taxon>
        <taxon>Ascomycota</taxon>
        <taxon>Pezizomycotina</taxon>
        <taxon>Dothideomycetes</taxon>
        <taxon>Dothideomycetidae</taxon>
        <taxon>Dothideales</taxon>
        <taxon>Saccotheciaceae</taxon>
        <taxon>Aureobasidium</taxon>
    </lineage>
</organism>
<gene>
    <name evidence="1" type="ORF">AWRI4620_LOCUS3927</name>
</gene>
<name>A0A9N8KH50_9PEZI</name>
<proteinExistence type="predicted"/>
<dbReference type="OrthoDB" id="5320938at2759"/>
<accession>A0A9N8KH50</accession>
<sequence>MWGSGPQSPFVTARAPLITYELETGDKFNVSVASNTYDGWAALYVDTTLTNGMISNTWGEYTLNGQYSIFGVSRTINMNGRGMSIEGTQRVSNME</sequence>
<dbReference type="AlphaFoldDB" id="A0A9N8KH50"/>
<dbReference type="Proteomes" id="UP000745764">
    <property type="component" value="Unassembled WGS sequence"/>
</dbReference>
<dbReference type="EMBL" id="CAINUL010000005">
    <property type="protein sequence ID" value="CAD0109672.1"/>
    <property type="molecule type" value="Genomic_DNA"/>
</dbReference>
<protein>
    <submittedName>
        <fullName evidence="1">Uncharacterized protein</fullName>
    </submittedName>
</protein>